<evidence type="ECO:0000256" key="1">
    <source>
        <dbReference type="SAM" id="MobiDB-lite"/>
    </source>
</evidence>
<dbReference type="AlphaFoldDB" id="A0AAD6VQI5"/>
<dbReference type="EMBL" id="JARJCW010000010">
    <property type="protein sequence ID" value="KAJ7220036.1"/>
    <property type="molecule type" value="Genomic_DNA"/>
</dbReference>
<name>A0AAD6VQI5_9AGAR</name>
<dbReference type="Proteomes" id="UP001219525">
    <property type="component" value="Unassembled WGS sequence"/>
</dbReference>
<evidence type="ECO:0000313" key="3">
    <source>
        <dbReference type="Proteomes" id="UP001219525"/>
    </source>
</evidence>
<protein>
    <submittedName>
        <fullName evidence="2">Uncharacterized protein</fullName>
    </submittedName>
</protein>
<comment type="caution">
    <text evidence="2">The sequence shown here is derived from an EMBL/GenBank/DDBJ whole genome shotgun (WGS) entry which is preliminary data.</text>
</comment>
<feature type="compositionally biased region" description="Basic and acidic residues" evidence="1">
    <location>
        <begin position="322"/>
        <end position="337"/>
    </location>
</feature>
<evidence type="ECO:0000313" key="2">
    <source>
        <dbReference type="EMBL" id="KAJ7220036.1"/>
    </source>
</evidence>
<proteinExistence type="predicted"/>
<feature type="region of interest" description="Disordered" evidence="1">
    <location>
        <begin position="315"/>
        <end position="351"/>
    </location>
</feature>
<keyword evidence="3" id="KW-1185">Reference proteome</keyword>
<sequence length="400" mass="41843">MFSFRVSFMTEYFVPAKGLKIVGTKLAAKANGASSAALCVTIVSPRVRAVSTMSGRTRRSKSMSRAWCFLHSAAPNIVKHAADDSGEPRDRVDGPGVQAVRYPRYWLYDSEGRAVNGPVGKLFDADGESNLAWFSSGSKGGTIRSTEQLMGLGKTVVGTKQRPSPSCVAHLLASSASGRASSGSADRRCALLGSIAIVFALVRALAVCVAATSDCGAFGAVADAHAMTALVMCGGDVDMNGASALADVPAITALVMCGGNADMSGAIAGTLMDMSAPHRSGAMGCVNDAEWYRGQIQARVPVDVECHSTVQLGSSAAQNRAEQSEHGGMRDVTRMSRECTPIPSRGDQERRKLRWADRQSAQGLRILEVDGGCGINSRCPQAKIGVASANKLRGDFGTCS</sequence>
<gene>
    <name evidence="2" type="ORF">GGX14DRAFT_389430</name>
</gene>
<reference evidence="2" key="1">
    <citation type="submission" date="2023-03" db="EMBL/GenBank/DDBJ databases">
        <title>Massive genome expansion in bonnet fungi (Mycena s.s.) driven by repeated elements and novel gene families across ecological guilds.</title>
        <authorList>
            <consortium name="Lawrence Berkeley National Laboratory"/>
            <person name="Harder C.B."/>
            <person name="Miyauchi S."/>
            <person name="Viragh M."/>
            <person name="Kuo A."/>
            <person name="Thoen E."/>
            <person name="Andreopoulos B."/>
            <person name="Lu D."/>
            <person name="Skrede I."/>
            <person name="Drula E."/>
            <person name="Henrissat B."/>
            <person name="Morin E."/>
            <person name="Kohler A."/>
            <person name="Barry K."/>
            <person name="LaButti K."/>
            <person name="Morin E."/>
            <person name="Salamov A."/>
            <person name="Lipzen A."/>
            <person name="Mereny Z."/>
            <person name="Hegedus B."/>
            <person name="Baldrian P."/>
            <person name="Stursova M."/>
            <person name="Weitz H."/>
            <person name="Taylor A."/>
            <person name="Grigoriev I.V."/>
            <person name="Nagy L.G."/>
            <person name="Martin F."/>
            <person name="Kauserud H."/>
        </authorList>
    </citation>
    <scope>NUCLEOTIDE SEQUENCE</scope>
    <source>
        <strain evidence="2">9144</strain>
    </source>
</reference>
<accession>A0AAD6VQI5</accession>
<organism evidence="2 3">
    <name type="scientific">Mycena pura</name>
    <dbReference type="NCBI Taxonomy" id="153505"/>
    <lineage>
        <taxon>Eukaryota</taxon>
        <taxon>Fungi</taxon>
        <taxon>Dikarya</taxon>
        <taxon>Basidiomycota</taxon>
        <taxon>Agaricomycotina</taxon>
        <taxon>Agaricomycetes</taxon>
        <taxon>Agaricomycetidae</taxon>
        <taxon>Agaricales</taxon>
        <taxon>Marasmiineae</taxon>
        <taxon>Mycenaceae</taxon>
        <taxon>Mycena</taxon>
    </lineage>
</organism>